<dbReference type="Pfam" id="PF08291">
    <property type="entry name" value="Peptidase_M15_3"/>
    <property type="match status" value="1"/>
</dbReference>
<dbReference type="InterPro" id="IPR009045">
    <property type="entry name" value="Zn_M74/Hedgehog-like"/>
</dbReference>
<proteinExistence type="predicted"/>
<dbReference type="AlphaFoldDB" id="A0A0F9FE48"/>
<sequence length="154" mass="17583">MRLSEHFTLEEFTRNSRGFANIPQPEVAERLRWLCVFILEPIRTHFGKPIHITSGFRCPRLNEAVGGAPNSAHKAEGDKAACDFQIRELALQDVFAWIRLRSGLIFDTVILERGREERHELDDCIHIQINSLPRRRALLGATHGKSGYTPVEVK</sequence>
<dbReference type="InterPro" id="IPR013230">
    <property type="entry name" value="Peptidase_M15A_C"/>
</dbReference>
<gene>
    <name evidence="2" type="ORF">LCGC14_1962350</name>
</gene>
<reference evidence="2" key="1">
    <citation type="journal article" date="2015" name="Nature">
        <title>Complex archaea that bridge the gap between prokaryotes and eukaryotes.</title>
        <authorList>
            <person name="Spang A."/>
            <person name="Saw J.H."/>
            <person name="Jorgensen S.L."/>
            <person name="Zaremba-Niedzwiedzka K."/>
            <person name="Martijn J."/>
            <person name="Lind A.E."/>
            <person name="van Eijk R."/>
            <person name="Schleper C."/>
            <person name="Guy L."/>
            <person name="Ettema T.J."/>
        </authorList>
    </citation>
    <scope>NUCLEOTIDE SEQUENCE</scope>
</reference>
<dbReference type="SUPFAM" id="SSF55166">
    <property type="entry name" value="Hedgehog/DD-peptidase"/>
    <property type="match status" value="1"/>
</dbReference>
<comment type="caution">
    <text evidence="2">The sequence shown here is derived from an EMBL/GenBank/DDBJ whole genome shotgun (WGS) entry which is preliminary data.</text>
</comment>
<name>A0A0F9FE48_9ZZZZ</name>
<dbReference type="EMBL" id="LAZR01021636">
    <property type="protein sequence ID" value="KKL84674.1"/>
    <property type="molecule type" value="Genomic_DNA"/>
</dbReference>
<dbReference type="Gene3D" id="3.30.1380.10">
    <property type="match status" value="1"/>
</dbReference>
<evidence type="ECO:0000259" key="1">
    <source>
        <dbReference type="Pfam" id="PF08291"/>
    </source>
</evidence>
<evidence type="ECO:0000313" key="2">
    <source>
        <dbReference type="EMBL" id="KKL84674.1"/>
    </source>
</evidence>
<accession>A0A0F9FE48</accession>
<organism evidence="2">
    <name type="scientific">marine sediment metagenome</name>
    <dbReference type="NCBI Taxonomy" id="412755"/>
    <lineage>
        <taxon>unclassified sequences</taxon>
        <taxon>metagenomes</taxon>
        <taxon>ecological metagenomes</taxon>
    </lineage>
</organism>
<protein>
    <recommendedName>
        <fullName evidence="1">Peptidase M15A C-terminal domain-containing protein</fullName>
    </recommendedName>
</protein>
<feature type="domain" description="Peptidase M15A C-terminal" evidence="1">
    <location>
        <begin position="6"/>
        <end position="96"/>
    </location>
</feature>